<name>A0ABU7MNF1_9ACTN</name>
<keyword evidence="2" id="KW-0812">Transmembrane</keyword>
<keyword evidence="4" id="KW-1185">Reference proteome</keyword>
<feature type="transmembrane region" description="Helical" evidence="2">
    <location>
        <begin position="6"/>
        <end position="27"/>
    </location>
</feature>
<evidence type="ECO:0000256" key="2">
    <source>
        <dbReference type="SAM" id="Phobius"/>
    </source>
</evidence>
<organism evidence="3 4">
    <name type="scientific">Gordonia prachuapensis</name>
    <dbReference type="NCBI Taxonomy" id="3115651"/>
    <lineage>
        <taxon>Bacteria</taxon>
        <taxon>Bacillati</taxon>
        <taxon>Actinomycetota</taxon>
        <taxon>Actinomycetes</taxon>
        <taxon>Mycobacteriales</taxon>
        <taxon>Gordoniaceae</taxon>
        <taxon>Gordonia</taxon>
    </lineage>
</organism>
<accession>A0ABU7MNF1</accession>
<proteinExistence type="predicted"/>
<sequence length="60" mass="6514">MSSGAIVMMIIAMVIVWGGLAASIVNLRMRPEKTDSPFEDPDLVADDAARSQMPHPTRDT</sequence>
<dbReference type="Proteomes" id="UP001335729">
    <property type="component" value="Unassembled WGS sequence"/>
</dbReference>
<evidence type="ECO:0000256" key="1">
    <source>
        <dbReference type="SAM" id="MobiDB-lite"/>
    </source>
</evidence>
<dbReference type="EMBL" id="JAZDUE010000001">
    <property type="protein sequence ID" value="MEE4021641.1"/>
    <property type="molecule type" value="Genomic_DNA"/>
</dbReference>
<comment type="caution">
    <text evidence="3">The sequence shown here is derived from an EMBL/GenBank/DDBJ whole genome shotgun (WGS) entry which is preliminary data.</text>
</comment>
<reference evidence="3 4" key="1">
    <citation type="submission" date="2024-01" db="EMBL/GenBank/DDBJ databases">
        <title>Draft genome sequence of Gordonia sp. PKS22-38.</title>
        <authorList>
            <person name="Suphannarot A."/>
            <person name="Mingma R."/>
        </authorList>
    </citation>
    <scope>NUCLEOTIDE SEQUENCE [LARGE SCALE GENOMIC DNA]</scope>
    <source>
        <strain evidence="3 4">PKS22-38</strain>
    </source>
</reference>
<gene>
    <name evidence="3" type="ORF">V1Y59_01015</name>
</gene>
<dbReference type="NCBIfam" id="NF033493">
    <property type="entry name" value="MetS_like_NSS"/>
    <property type="match status" value="1"/>
</dbReference>
<keyword evidence="2" id="KW-0472">Membrane</keyword>
<dbReference type="RefSeq" id="WP_330502965.1">
    <property type="nucleotide sequence ID" value="NZ_JAZDUE010000001.1"/>
</dbReference>
<evidence type="ECO:0000313" key="4">
    <source>
        <dbReference type="Proteomes" id="UP001335729"/>
    </source>
</evidence>
<dbReference type="InterPro" id="IPR031596">
    <property type="entry name" value="MaAIMP_sms"/>
</dbReference>
<dbReference type="Pfam" id="PF16951">
    <property type="entry name" value="MaAIMP_sms"/>
    <property type="match status" value="1"/>
</dbReference>
<evidence type="ECO:0000313" key="3">
    <source>
        <dbReference type="EMBL" id="MEE4021641.1"/>
    </source>
</evidence>
<protein>
    <submittedName>
        <fullName evidence="3">Methionine/alanine import family NSS transporter small subunit</fullName>
    </submittedName>
</protein>
<keyword evidence="2" id="KW-1133">Transmembrane helix</keyword>
<feature type="region of interest" description="Disordered" evidence="1">
    <location>
        <begin position="32"/>
        <end position="60"/>
    </location>
</feature>